<dbReference type="Pfam" id="PF06703">
    <property type="entry name" value="SPC25"/>
    <property type="match status" value="1"/>
</dbReference>
<dbReference type="EMBL" id="HE576752">
    <property type="protein sequence ID" value="CCC66837.1"/>
    <property type="molecule type" value="Genomic_DNA"/>
</dbReference>
<dbReference type="GeneID" id="96900326"/>
<feature type="transmembrane region" description="Helical" evidence="9">
    <location>
        <begin position="41"/>
        <end position="57"/>
    </location>
</feature>
<evidence type="ECO:0000256" key="1">
    <source>
        <dbReference type="ARBA" id="ARBA00004477"/>
    </source>
</evidence>
<dbReference type="RefSeq" id="XP_003673228.1">
    <property type="nucleotide sequence ID" value="XM_003673180.1"/>
</dbReference>
<reference key="2">
    <citation type="submission" date="2011-08" db="EMBL/GenBank/DDBJ databases">
        <title>Genome sequence of Naumovozyma castellii.</title>
        <authorList>
            <person name="Gordon J.L."/>
            <person name="Armisen D."/>
            <person name="Proux-Wera E."/>
            <person name="OhEigeartaigh S.S."/>
            <person name="Byrne K.P."/>
            <person name="Wolfe K.H."/>
        </authorList>
    </citation>
    <scope>NUCLEOTIDE SEQUENCE</scope>
    <source>
        <strain>Type strain:CBS 4309</strain>
    </source>
</reference>
<dbReference type="Proteomes" id="UP000001640">
    <property type="component" value="Chromosome 1"/>
</dbReference>
<dbReference type="PANTHER" id="PTHR13085">
    <property type="entry name" value="MICROSOMAL SIGNAL PEPTIDASE 25 KDA SUBUNIT"/>
    <property type="match status" value="1"/>
</dbReference>
<keyword evidence="6 9" id="KW-1133">Transmembrane helix</keyword>
<keyword evidence="5" id="KW-0256">Endoplasmic reticulum</keyword>
<dbReference type="HOGENOM" id="CLU_131066_0_0_1"/>
<dbReference type="GO" id="GO:0005787">
    <property type="term" value="C:signal peptidase complex"/>
    <property type="evidence" value="ECO:0007669"/>
    <property type="project" value="EnsemblFungi"/>
</dbReference>
<dbReference type="PANTHER" id="PTHR13085:SF0">
    <property type="entry name" value="SIGNAL PEPTIDASE COMPLEX SUBUNIT 2"/>
    <property type="match status" value="1"/>
</dbReference>
<evidence type="ECO:0000256" key="4">
    <source>
        <dbReference type="ARBA" id="ARBA00022692"/>
    </source>
</evidence>
<evidence type="ECO:0000313" key="10">
    <source>
        <dbReference type="EMBL" id="CCC66837.1"/>
    </source>
</evidence>
<sequence length="173" mass="20086">MSKPVNVYSASEVSKTLDEALPSIFERLNYTESFKLTDTKLYIGYSIVVVSAVSFLLDKQLGHRNVIPYQQGLVAAYIILSSLFWYFKKYVEKSITYVGNEKKTDDKISICTRYEECEPKYFVTFVKNDEESSKLEVVLETTKVFNEAGYLQTDLLYNWFSEQLKIISLKKKE</sequence>
<dbReference type="STRING" id="1064592.G0V5U9"/>
<protein>
    <recommendedName>
        <fullName evidence="3">Signal peptidase complex subunit 2</fullName>
    </recommendedName>
</protein>
<name>G0V5U9_NAUCA</name>
<dbReference type="FunCoup" id="G0V5U9">
    <property type="interactions" value="105"/>
</dbReference>
<keyword evidence="4 9" id="KW-0812">Transmembrane</keyword>
<evidence type="ECO:0000256" key="8">
    <source>
        <dbReference type="ARBA" id="ARBA00045608"/>
    </source>
</evidence>
<dbReference type="GO" id="GO:0008233">
    <property type="term" value="F:peptidase activity"/>
    <property type="evidence" value="ECO:0007669"/>
    <property type="project" value="EnsemblFungi"/>
</dbReference>
<dbReference type="OrthoDB" id="29558at2759"/>
<dbReference type="GO" id="GO:0120236">
    <property type="term" value="P:negative regulation of post-translational protein targeting to membrane, translocation"/>
    <property type="evidence" value="ECO:0007669"/>
    <property type="project" value="EnsemblFungi"/>
</dbReference>
<comment type="subcellular location">
    <subcellularLocation>
        <location evidence="1">Endoplasmic reticulum membrane</location>
        <topology evidence="1">Multi-pass membrane protein</topology>
    </subcellularLocation>
</comment>
<evidence type="ECO:0000256" key="5">
    <source>
        <dbReference type="ARBA" id="ARBA00022824"/>
    </source>
</evidence>
<keyword evidence="11" id="KW-1185">Reference proteome</keyword>
<evidence type="ECO:0000313" key="11">
    <source>
        <dbReference type="Proteomes" id="UP000001640"/>
    </source>
</evidence>
<accession>G0V5U9</accession>
<evidence type="ECO:0000256" key="3">
    <source>
        <dbReference type="ARBA" id="ARBA00017057"/>
    </source>
</evidence>
<dbReference type="OMA" id="TKYDPIY"/>
<dbReference type="eggNOG" id="ENOG502S2C7">
    <property type="taxonomic scope" value="Eukaryota"/>
</dbReference>
<dbReference type="GO" id="GO:0045047">
    <property type="term" value="P:protein targeting to ER"/>
    <property type="evidence" value="ECO:0007669"/>
    <property type="project" value="EnsemblFungi"/>
</dbReference>
<evidence type="ECO:0000256" key="2">
    <source>
        <dbReference type="ARBA" id="ARBA00007324"/>
    </source>
</evidence>
<feature type="transmembrane region" description="Helical" evidence="9">
    <location>
        <begin position="69"/>
        <end position="87"/>
    </location>
</feature>
<keyword evidence="7 9" id="KW-0472">Membrane</keyword>
<dbReference type="InterPro" id="IPR009582">
    <property type="entry name" value="Spc2/SPCS2"/>
</dbReference>
<evidence type="ECO:0000256" key="9">
    <source>
        <dbReference type="SAM" id="Phobius"/>
    </source>
</evidence>
<reference evidence="10 11" key="1">
    <citation type="journal article" date="2011" name="Proc. Natl. Acad. Sci. U.S.A.">
        <title>Evolutionary erosion of yeast sex chromosomes by mating-type switching accidents.</title>
        <authorList>
            <person name="Gordon J.L."/>
            <person name="Armisen D."/>
            <person name="Proux-Wera E."/>
            <person name="Oheigeartaigh S.S."/>
            <person name="Byrne K.P."/>
            <person name="Wolfe K.H."/>
        </authorList>
    </citation>
    <scope>NUCLEOTIDE SEQUENCE [LARGE SCALE GENOMIC DNA]</scope>
    <source>
        <strain evidence="11">ATCC 76901 / BCRC 22586 / CBS 4309 / NBRC 1992 / NRRL Y-12630</strain>
    </source>
</reference>
<dbReference type="AlphaFoldDB" id="G0V5U9"/>
<dbReference type="KEGG" id="ncs:NCAS_0A02790"/>
<evidence type="ECO:0000256" key="6">
    <source>
        <dbReference type="ARBA" id="ARBA00022989"/>
    </source>
</evidence>
<comment type="similarity">
    <text evidence="2">Belongs to the SPCS2 family.</text>
</comment>
<dbReference type="InParanoid" id="G0V5U9"/>
<proteinExistence type="inferred from homology"/>
<comment type="function">
    <text evidence="8">Component of the signal peptidase complex (SPC) which catalyzes the cleavage of N-terminal signal sequences from nascent proteins as they are translocated into the lumen of the endoplasmic reticulum. Enhances the enzymatic activity of SPC and facilitates the interactions between different components of the translocation site.</text>
</comment>
<evidence type="ECO:0000256" key="7">
    <source>
        <dbReference type="ARBA" id="ARBA00023136"/>
    </source>
</evidence>
<organism evidence="10 11">
    <name type="scientific">Naumovozyma castellii</name>
    <name type="common">Yeast</name>
    <name type="synonym">Saccharomyces castellii</name>
    <dbReference type="NCBI Taxonomy" id="27288"/>
    <lineage>
        <taxon>Eukaryota</taxon>
        <taxon>Fungi</taxon>
        <taxon>Dikarya</taxon>
        <taxon>Ascomycota</taxon>
        <taxon>Saccharomycotina</taxon>
        <taxon>Saccharomycetes</taxon>
        <taxon>Saccharomycetales</taxon>
        <taxon>Saccharomycetaceae</taxon>
        <taxon>Naumovozyma</taxon>
    </lineage>
</organism>
<dbReference type="GO" id="GO:0006465">
    <property type="term" value="P:signal peptide processing"/>
    <property type="evidence" value="ECO:0007669"/>
    <property type="project" value="EnsemblFungi"/>
</dbReference>
<gene>
    <name evidence="10" type="primary">NCAS0A02790</name>
    <name evidence="10" type="ordered locus">NCAS_0A02790</name>
</gene>